<dbReference type="EMBL" id="AHGT01000002">
    <property type="protein sequence ID" value="ESU39507.1"/>
    <property type="molecule type" value="Genomic_DNA"/>
</dbReference>
<evidence type="ECO:0000313" key="3">
    <source>
        <dbReference type="Proteomes" id="UP000018320"/>
    </source>
</evidence>
<proteinExistence type="predicted"/>
<evidence type="ECO:0000313" key="2">
    <source>
        <dbReference type="EMBL" id="ESU39507.1"/>
    </source>
</evidence>
<accession>V6TMD6</accession>
<name>V6TMD6_GIAIN</name>
<feature type="region of interest" description="Disordered" evidence="1">
    <location>
        <begin position="96"/>
        <end position="115"/>
    </location>
</feature>
<gene>
    <name evidence="2" type="ORF">DHA2_151112</name>
</gene>
<dbReference type="VEuPathDB" id="GiardiaDB:QR46_2309"/>
<comment type="caution">
    <text evidence="2">The sequence shown here is derived from an EMBL/GenBank/DDBJ whole genome shotgun (WGS) entry which is preliminary data.</text>
</comment>
<protein>
    <submittedName>
        <fullName evidence="2">Uncharacterized protein</fullName>
    </submittedName>
</protein>
<dbReference type="VEuPathDB" id="GiardiaDB:DHA2_151112"/>
<evidence type="ECO:0000256" key="1">
    <source>
        <dbReference type="SAM" id="MobiDB-lite"/>
    </source>
</evidence>
<reference evidence="3" key="1">
    <citation type="submission" date="2012-02" db="EMBL/GenBank/DDBJ databases">
        <title>Genome sequencing of Giardia lamblia Genotypes A2 and B isolates (DH and GS) and comparative analysis with the genomes of Genotypes A1 and E (WB and Pig).</title>
        <authorList>
            <person name="Adam R."/>
            <person name="Dahlstrom E."/>
            <person name="Martens C."/>
            <person name="Bruno D."/>
            <person name="Barbian K."/>
            <person name="Porcella S.F."/>
            <person name="Nash T."/>
        </authorList>
    </citation>
    <scope>NUCLEOTIDE SEQUENCE</scope>
    <source>
        <strain evidence="3">DH</strain>
    </source>
</reference>
<dbReference type="VEuPathDB" id="GiardiaDB:GL50803_0029692"/>
<sequence length="136" mass="15054">MYNKMSAKVPPNRPELLDTHVCWEVKTDSLGKVLRLRSLPAPLLTSNFLAVRGVVAALSSNGGYIKPEDLSTNILSTSPFSRPYSGCLSANTRASINSLNSQSSPKDKSRAQSTPSIAPDIDELMNWYTYRRAWHK</sequence>
<dbReference type="AlphaFoldDB" id="V6TMD6"/>
<reference evidence="2 3" key="2">
    <citation type="journal article" date="2013" name="Genome Biol. Evol.">
        <title>Genome sequencing of Giardia lamblia genotypes A2 and B isolates (DH and GS) and comparative analysis with the genomes of genotypes A1 and E (WB and Pig).</title>
        <authorList>
            <person name="Adam R.D."/>
            <person name="Dahlstrom E.W."/>
            <person name="Martens C.A."/>
            <person name="Bruno D.P."/>
            <person name="Barbian K.D."/>
            <person name="Ricklefs S.M."/>
            <person name="Hernandez M.M."/>
            <person name="Narla N.P."/>
            <person name="Patel R.B."/>
            <person name="Porcella S.F."/>
            <person name="Nash T.E."/>
        </authorList>
    </citation>
    <scope>NUCLEOTIDE SEQUENCE [LARGE SCALE GENOMIC DNA]</scope>
    <source>
        <strain evidence="2 3">DH</strain>
    </source>
</reference>
<dbReference type="Proteomes" id="UP000018320">
    <property type="component" value="Unassembled WGS sequence"/>
</dbReference>
<organism evidence="2 3">
    <name type="scientific">Giardia intestinalis</name>
    <name type="common">Giardia lamblia</name>
    <dbReference type="NCBI Taxonomy" id="5741"/>
    <lineage>
        <taxon>Eukaryota</taxon>
        <taxon>Metamonada</taxon>
        <taxon>Diplomonadida</taxon>
        <taxon>Hexamitidae</taxon>
        <taxon>Giardiinae</taxon>
        <taxon>Giardia</taxon>
    </lineage>
</organism>